<evidence type="ECO:0000256" key="7">
    <source>
        <dbReference type="ARBA" id="ARBA00052328"/>
    </source>
</evidence>
<evidence type="ECO:0000256" key="3">
    <source>
        <dbReference type="ARBA" id="ARBA00022676"/>
    </source>
</evidence>
<dbReference type="InterPro" id="IPR035902">
    <property type="entry name" value="Nuc_phospho_transferase"/>
</dbReference>
<dbReference type="PANTHER" id="PTHR43285">
    <property type="entry name" value="ANTHRANILATE PHOSPHORIBOSYLTRANSFERASE"/>
    <property type="match status" value="1"/>
</dbReference>
<evidence type="ECO:0000313" key="12">
    <source>
        <dbReference type="EMBL" id="MQM26461.1"/>
    </source>
</evidence>
<dbReference type="SUPFAM" id="SSF47648">
    <property type="entry name" value="Nucleoside phosphorylase/phosphoribosyltransferase N-terminal domain"/>
    <property type="match status" value="1"/>
</dbReference>
<feature type="binding site" evidence="9">
    <location>
        <position position="229"/>
    </location>
    <ligand>
        <name>Mg(2+)</name>
        <dbReference type="ChEBI" id="CHEBI:18420"/>
        <label>2</label>
    </ligand>
</feature>
<keyword evidence="6 9" id="KW-0057">Aromatic amino acid biosynthesis</keyword>
<dbReference type="GO" id="GO:0000162">
    <property type="term" value="P:L-tryptophan biosynthetic process"/>
    <property type="evidence" value="ECO:0007669"/>
    <property type="project" value="UniProtKB-UniRule"/>
</dbReference>
<feature type="binding site" evidence="9">
    <location>
        <position position="85"/>
    </location>
    <ligand>
        <name>5-phospho-alpha-D-ribose 1-diphosphate</name>
        <dbReference type="ChEBI" id="CHEBI:58017"/>
    </ligand>
</feature>
<feature type="binding site" evidence="9">
    <location>
        <begin position="88"/>
        <end position="89"/>
    </location>
    <ligand>
        <name>5-phospho-alpha-D-ribose 1-diphosphate</name>
        <dbReference type="ChEBI" id="CHEBI:58017"/>
    </ligand>
</feature>
<keyword evidence="5 9" id="KW-0822">Tryptophan biosynthesis</keyword>
<evidence type="ECO:0000256" key="8">
    <source>
        <dbReference type="ARBA" id="ARBA00061188"/>
    </source>
</evidence>
<proteinExistence type="inferred from homology"/>
<dbReference type="FunFam" id="3.40.1030.10:FF:000002">
    <property type="entry name" value="Anthranilate phosphoribosyltransferase"/>
    <property type="match status" value="1"/>
</dbReference>
<keyword evidence="9" id="KW-0460">Magnesium</keyword>
<comment type="caution">
    <text evidence="12">The sequence shown here is derived from an EMBL/GenBank/DDBJ whole genome shotgun (WGS) entry which is preliminary data.</text>
</comment>
<feature type="binding site" evidence="9">
    <location>
        <position position="230"/>
    </location>
    <ligand>
        <name>Mg(2+)</name>
        <dbReference type="ChEBI" id="CHEBI:18420"/>
        <label>2</label>
    </ligand>
</feature>
<dbReference type="Gene3D" id="1.20.970.10">
    <property type="entry name" value="Transferase, Pyrimidine Nucleoside Phosphorylase, Chain C"/>
    <property type="match status" value="1"/>
</dbReference>
<feature type="binding site" evidence="9">
    <location>
        <position position="116"/>
    </location>
    <ligand>
        <name>anthranilate</name>
        <dbReference type="ChEBI" id="CHEBI:16567"/>
        <label>1</label>
    </ligand>
</feature>
<dbReference type="GO" id="GO:0004048">
    <property type="term" value="F:anthranilate phosphoribosyltransferase activity"/>
    <property type="evidence" value="ECO:0007669"/>
    <property type="project" value="UniProtKB-UniRule"/>
</dbReference>
<feature type="binding site" evidence="9">
    <location>
        <position position="230"/>
    </location>
    <ligand>
        <name>Mg(2+)</name>
        <dbReference type="ChEBI" id="CHEBI:18420"/>
        <label>1</label>
    </ligand>
</feature>
<organism evidence="12 13">
    <name type="scientific">Glycomyces albidus</name>
    <dbReference type="NCBI Taxonomy" id="2656774"/>
    <lineage>
        <taxon>Bacteria</taxon>
        <taxon>Bacillati</taxon>
        <taxon>Actinomycetota</taxon>
        <taxon>Actinomycetes</taxon>
        <taxon>Glycomycetales</taxon>
        <taxon>Glycomycetaceae</taxon>
        <taxon>Glycomyces</taxon>
    </lineage>
</organism>
<dbReference type="SUPFAM" id="SSF52418">
    <property type="entry name" value="Nucleoside phosphorylase/phosphoribosyltransferase catalytic domain"/>
    <property type="match status" value="1"/>
</dbReference>
<evidence type="ECO:0000259" key="10">
    <source>
        <dbReference type="Pfam" id="PF00591"/>
    </source>
</evidence>
<dbReference type="EC" id="2.4.2.18" evidence="9"/>
<accession>A0A6L5GA30</accession>
<evidence type="ECO:0000256" key="1">
    <source>
        <dbReference type="ARBA" id="ARBA00004907"/>
    </source>
</evidence>
<comment type="similarity">
    <text evidence="8">In the C-terminal section; belongs to the anthranilate phosphoribosyltransferase family.</text>
</comment>
<dbReference type="AlphaFoldDB" id="A0A6L5GA30"/>
<dbReference type="Gene3D" id="3.40.1030.10">
    <property type="entry name" value="Nucleoside phosphorylase/phosphoribosyltransferase catalytic domain"/>
    <property type="match status" value="1"/>
</dbReference>
<dbReference type="InterPro" id="IPR005940">
    <property type="entry name" value="Anthranilate_Pribosyl_Tfrase"/>
</dbReference>
<dbReference type="PANTHER" id="PTHR43285:SF2">
    <property type="entry name" value="ANTHRANILATE PHOSPHORIBOSYLTRANSFERASE"/>
    <property type="match status" value="1"/>
</dbReference>
<dbReference type="InterPro" id="IPR036320">
    <property type="entry name" value="Glycosyl_Trfase_fam3_N_dom_sf"/>
</dbReference>
<comment type="cofactor">
    <cofactor evidence="9">
        <name>Mg(2+)</name>
        <dbReference type="ChEBI" id="CHEBI:18420"/>
    </cofactor>
    <text evidence="9">Binds 2 magnesium ions per monomer.</text>
</comment>
<comment type="caution">
    <text evidence="9">Lacks conserved residue(s) required for the propagation of feature annotation.</text>
</comment>
<keyword evidence="3 9" id="KW-0328">Glycosyltransferase</keyword>
<feature type="binding site" evidence="9">
    <location>
        <position position="97"/>
    </location>
    <ligand>
        <name>Mg(2+)</name>
        <dbReference type="ChEBI" id="CHEBI:18420"/>
        <label>1</label>
    </ligand>
</feature>
<dbReference type="NCBIfam" id="TIGR01245">
    <property type="entry name" value="trpD"/>
    <property type="match status" value="1"/>
</dbReference>
<dbReference type="Pfam" id="PF00591">
    <property type="entry name" value="Glycos_transf_3"/>
    <property type="match status" value="1"/>
</dbReference>
<feature type="binding site" evidence="9">
    <location>
        <position position="125"/>
    </location>
    <ligand>
        <name>5-phospho-alpha-D-ribose 1-diphosphate</name>
        <dbReference type="ChEBI" id="CHEBI:58017"/>
    </ligand>
</feature>
<comment type="function">
    <text evidence="9">Catalyzes the transfer of the phosphoribosyl group of 5-phosphorylribose-1-pyrophosphate (PRPP) to anthranilate to yield N-(5'-phosphoribosyl)-anthranilate (PRA).</text>
</comment>
<evidence type="ECO:0000256" key="2">
    <source>
        <dbReference type="ARBA" id="ARBA00022605"/>
    </source>
</evidence>
<keyword evidence="4 9" id="KW-0808">Transferase</keyword>
<comment type="similarity">
    <text evidence="9">Belongs to the anthranilate phosphoribosyltransferase family.</text>
</comment>
<keyword evidence="13" id="KW-1185">Reference proteome</keyword>
<evidence type="ECO:0000256" key="5">
    <source>
        <dbReference type="ARBA" id="ARBA00022822"/>
    </source>
</evidence>
<reference evidence="12 13" key="1">
    <citation type="submission" date="2019-10" db="EMBL/GenBank/DDBJ databases">
        <title>Glycomyces albidus sp. nov., a novel actinomycete isolated from rhizosphere soil of wheat (Triticum aestivum L.).</title>
        <authorList>
            <person name="Qian L."/>
        </authorList>
    </citation>
    <scope>NUCLEOTIDE SEQUENCE [LARGE SCALE GENOMIC DNA]</scope>
    <source>
        <strain evidence="12 13">NEAU-7082</strain>
    </source>
</reference>
<name>A0A6L5GA30_9ACTN</name>
<feature type="binding site" evidence="9">
    <location>
        <position position="171"/>
    </location>
    <ligand>
        <name>anthranilate</name>
        <dbReference type="ChEBI" id="CHEBI:16567"/>
        <label>2</label>
    </ligand>
</feature>
<sequence>MPDPTWPDVLARLSSGDHLDEASADWAMAEIMAGNADPAQLAAFAVLLRSKGETPEEIGAIAGRMLAETTRLDLTDLGVAVDIVGTGGDGSNSVNISTMAAIVVAAAGVPVIKHGNRSASSNVGSADLLEALGVDLEATAERVEASVREVGIGFAFARTFHPGMRHAGPIRAALGIPTVFNLLGPLTNPGQPQAGLIGCADPVKAPLMAQVFAARGASVFVVRGDDGLDEISTSSTTSEWIASGGRVSQGSIDVKEFGLTNAGPEALRGGDLEFNTNVARRVFAGETGPVRDAVLINAAAALASRQGLIDGVDLHDVKIRRGLLGANLELASKAIDGGAATALVERWAEFSKRS</sequence>
<dbReference type="InterPro" id="IPR000312">
    <property type="entry name" value="Glycosyl_Trfase_fam3"/>
</dbReference>
<feature type="domain" description="Glycosyl transferase family 3" evidence="10">
    <location>
        <begin position="79"/>
        <end position="338"/>
    </location>
</feature>
<dbReference type="HAMAP" id="MF_00211">
    <property type="entry name" value="TrpD"/>
    <property type="match status" value="1"/>
</dbReference>
<feature type="binding site" evidence="9">
    <location>
        <begin position="95"/>
        <end position="98"/>
    </location>
    <ligand>
        <name>5-phospho-alpha-D-ribose 1-diphosphate</name>
        <dbReference type="ChEBI" id="CHEBI:58017"/>
    </ligand>
</feature>
<dbReference type="UniPathway" id="UPA00035">
    <property type="reaction ID" value="UER00041"/>
</dbReference>
<gene>
    <name evidence="9 12" type="primary">trpD</name>
    <name evidence="12" type="ORF">GFD30_12895</name>
</gene>
<dbReference type="Proteomes" id="UP000477750">
    <property type="component" value="Unassembled WGS sequence"/>
</dbReference>
<keyword evidence="2 9" id="KW-0028">Amino-acid biosynthesis</keyword>
<dbReference type="Pfam" id="PF02885">
    <property type="entry name" value="Glycos_trans_3N"/>
    <property type="match status" value="1"/>
</dbReference>
<feature type="domain" description="Glycosyl transferase family 3 N-terminal" evidence="11">
    <location>
        <begin position="8"/>
        <end position="67"/>
    </location>
</feature>
<dbReference type="GO" id="GO:0000287">
    <property type="term" value="F:magnesium ion binding"/>
    <property type="evidence" value="ECO:0007669"/>
    <property type="project" value="UniProtKB-UniRule"/>
</dbReference>
<dbReference type="GO" id="GO:0005829">
    <property type="term" value="C:cytosol"/>
    <property type="evidence" value="ECO:0007669"/>
    <property type="project" value="TreeGrafter"/>
</dbReference>
<dbReference type="InterPro" id="IPR017459">
    <property type="entry name" value="Glycosyl_Trfase_fam3_N_dom"/>
</dbReference>
<comment type="catalytic activity">
    <reaction evidence="7 9">
        <text>N-(5-phospho-beta-D-ribosyl)anthranilate + diphosphate = 5-phospho-alpha-D-ribose 1-diphosphate + anthranilate</text>
        <dbReference type="Rhea" id="RHEA:11768"/>
        <dbReference type="ChEBI" id="CHEBI:16567"/>
        <dbReference type="ChEBI" id="CHEBI:18277"/>
        <dbReference type="ChEBI" id="CHEBI:33019"/>
        <dbReference type="ChEBI" id="CHEBI:58017"/>
        <dbReference type="EC" id="2.4.2.18"/>
    </reaction>
</comment>
<feature type="binding site" evidence="9">
    <location>
        <position position="85"/>
    </location>
    <ligand>
        <name>anthranilate</name>
        <dbReference type="ChEBI" id="CHEBI:16567"/>
        <label>1</label>
    </ligand>
</feature>
<comment type="subunit">
    <text evidence="9">Homodimer.</text>
</comment>
<dbReference type="RefSeq" id="WP_153025625.1">
    <property type="nucleotide sequence ID" value="NZ_WIAO01000014.1"/>
</dbReference>
<protein>
    <recommendedName>
        <fullName evidence="9">Anthranilate phosphoribosyltransferase</fullName>
        <ecNumber evidence="9">2.4.2.18</ecNumber>
    </recommendedName>
</protein>
<evidence type="ECO:0000256" key="4">
    <source>
        <dbReference type="ARBA" id="ARBA00022679"/>
    </source>
</evidence>
<dbReference type="EMBL" id="WIAO01000014">
    <property type="protein sequence ID" value="MQM26461.1"/>
    <property type="molecule type" value="Genomic_DNA"/>
</dbReference>
<evidence type="ECO:0000259" key="11">
    <source>
        <dbReference type="Pfam" id="PF02885"/>
    </source>
</evidence>
<keyword evidence="9" id="KW-0479">Metal-binding</keyword>
<comment type="pathway">
    <text evidence="1 9">Amino-acid biosynthesis; L-tryptophan biosynthesis; L-tryptophan from chorismate: step 2/5.</text>
</comment>
<evidence type="ECO:0000256" key="9">
    <source>
        <dbReference type="HAMAP-Rule" id="MF_00211"/>
    </source>
</evidence>
<feature type="binding site" evidence="9">
    <location>
        <position position="93"/>
    </location>
    <ligand>
        <name>5-phospho-alpha-D-ribose 1-diphosphate</name>
        <dbReference type="ChEBI" id="CHEBI:58017"/>
    </ligand>
</feature>
<feature type="binding site" evidence="9">
    <location>
        <begin position="113"/>
        <end position="121"/>
    </location>
    <ligand>
        <name>5-phospho-alpha-D-ribose 1-diphosphate</name>
        <dbReference type="ChEBI" id="CHEBI:58017"/>
    </ligand>
</feature>
<evidence type="ECO:0000313" key="13">
    <source>
        <dbReference type="Proteomes" id="UP000477750"/>
    </source>
</evidence>
<evidence type="ECO:0000256" key="6">
    <source>
        <dbReference type="ARBA" id="ARBA00023141"/>
    </source>
</evidence>